<dbReference type="Pfam" id="PF13489">
    <property type="entry name" value="Methyltransf_23"/>
    <property type="match status" value="1"/>
</dbReference>
<dbReference type="AlphaFoldDB" id="A0A1V0URX2"/>
<organism evidence="1 2">
    <name type="scientific">Paenibacillus larvae subsp. pulvifaciens</name>
    <dbReference type="NCBI Taxonomy" id="1477"/>
    <lineage>
        <taxon>Bacteria</taxon>
        <taxon>Bacillati</taxon>
        <taxon>Bacillota</taxon>
        <taxon>Bacilli</taxon>
        <taxon>Bacillales</taxon>
        <taxon>Paenibacillaceae</taxon>
        <taxon>Paenibacillus</taxon>
    </lineage>
</organism>
<name>A0A1V0URX2_9BACL</name>
<evidence type="ECO:0000313" key="2">
    <source>
        <dbReference type="Proteomes" id="UP000192727"/>
    </source>
</evidence>
<dbReference type="CDD" id="cd02440">
    <property type="entry name" value="AdoMet_MTases"/>
    <property type="match status" value="1"/>
</dbReference>
<keyword evidence="1" id="KW-0808">Transferase</keyword>
<gene>
    <name evidence="1" type="ORF">B7C51_09685</name>
</gene>
<dbReference type="SUPFAM" id="SSF53335">
    <property type="entry name" value="S-adenosyl-L-methionine-dependent methyltransferases"/>
    <property type="match status" value="1"/>
</dbReference>
<protein>
    <submittedName>
        <fullName evidence="1">Methyltransferase type 11</fullName>
    </submittedName>
</protein>
<dbReference type="GO" id="GO:0032259">
    <property type="term" value="P:methylation"/>
    <property type="evidence" value="ECO:0007669"/>
    <property type="project" value="UniProtKB-KW"/>
</dbReference>
<sequence length="356" mass="41932">MSFEGGKAVSVQIQHPGEPFYELPLETTRLTPNYRIDLRNARNLHPDRFLNANIVRDWSLLSWKEVGKPYQVENMSKTRTSWEKKQGKSMPAHTSWEYFNKSFHEWFEKNVPAEKSEAAKSFWKHVSGFNLKEVRYAFKDLMMIHLWNYAHRIQDGIWDPRGKRALFQGLDLDKPRILFLGAAEGYEAMQLQAMYPGGECVLVDYDEFCKTTRFGDFPETYPFLGTDSSTGQPKVWYKNGMNLYYLVEDIRDLSFGKEFDLIISVGLLEHFPDEYKPEVMDWHRKFLKPGGYAILTTPRNQPRSRIFYRVMEDVMNHTYRELMDIRQMGLYVYENGFDILRHGFIKVHNGIVACPR</sequence>
<accession>A0A1V0URX2</accession>
<dbReference type="Gene3D" id="3.40.50.150">
    <property type="entry name" value="Vaccinia Virus protein VP39"/>
    <property type="match status" value="1"/>
</dbReference>
<dbReference type="GO" id="GO:0008168">
    <property type="term" value="F:methyltransferase activity"/>
    <property type="evidence" value="ECO:0007669"/>
    <property type="project" value="UniProtKB-KW"/>
</dbReference>
<keyword evidence="1" id="KW-0489">Methyltransferase</keyword>
<evidence type="ECO:0000313" key="1">
    <source>
        <dbReference type="EMBL" id="ARF68043.1"/>
    </source>
</evidence>
<dbReference type="Proteomes" id="UP000192727">
    <property type="component" value="Chromosome"/>
</dbReference>
<reference evidence="1 2" key="1">
    <citation type="submission" date="2017-03" db="EMBL/GenBank/DDBJ databases">
        <title>Paenibacillus larvae genome sequencing.</title>
        <authorList>
            <person name="Dingman D.W."/>
        </authorList>
    </citation>
    <scope>NUCLEOTIDE SEQUENCE [LARGE SCALE GENOMIC DNA]</scope>
    <source>
        <strain evidence="1 2">SAG 10367</strain>
    </source>
</reference>
<dbReference type="EMBL" id="CP020557">
    <property type="protein sequence ID" value="ARF68043.1"/>
    <property type="molecule type" value="Genomic_DNA"/>
</dbReference>
<proteinExistence type="predicted"/>
<dbReference type="InterPro" id="IPR029063">
    <property type="entry name" value="SAM-dependent_MTases_sf"/>
</dbReference>